<keyword evidence="4" id="KW-0808">Transferase</keyword>
<protein>
    <recommendedName>
        <fullName evidence="2">protein-glutamate O-methyltransferase</fullName>
        <ecNumber evidence="2">2.1.1.80</ecNumber>
    </recommendedName>
</protein>
<dbReference type="InterPro" id="IPR036804">
    <property type="entry name" value="CheR_N_sf"/>
</dbReference>
<comment type="caution">
    <text evidence="7">The sequence shown here is derived from an EMBL/GenBank/DDBJ whole genome shotgun (WGS) entry which is preliminary data.</text>
</comment>
<dbReference type="SUPFAM" id="SSF47757">
    <property type="entry name" value="Chemotaxis receptor methyltransferase CheR, N-terminal domain"/>
    <property type="match status" value="1"/>
</dbReference>
<gene>
    <name evidence="7" type="ORF">H9698_07780</name>
</gene>
<evidence type="ECO:0000256" key="5">
    <source>
        <dbReference type="ARBA" id="ARBA00022691"/>
    </source>
</evidence>
<dbReference type="PANTHER" id="PTHR24422:SF19">
    <property type="entry name" value="CHEMOTAXIS PROTEIN METHYLTRANSFERASE"/>
    <property type="match status" value="1"/>
</dbReference>
<reference evidence="7" key="2">
    <citation type="submission" date="2021-04" db="EMBL/GenBank/DDBJ databases">
        <authorList>
            <person name="Gilroy R."/>
        </authorList>
    </citation>
    <scope>NUCLEOTIDE SEQUENCE</scope>
    <source>
        <strain evidence="7">5933</strain>
    </source>
</reference>
<keyword evidence="3" id="KW-0489">Methyltransferase</keyword>
<dbReference type="EC" id="2.1.1.80" evidence="2"/>
<dbReference type="PRINTS" id="PR00996">
    <property type="entry name" value="CHERMTFRASE"/>
</dbReference>
<dbReference type="InterPro" id="IPR022642">
    <property type="entry name" value="CheR_C"/>
</dbReference>
<dbReference type="SMART" id="SM00138">
    <property type="entry name" value="MeTrc"/>
    <property type="match status" value="1"/>
</dbReference>
<evidence type="ECO:0000259" key="6">
    <source>
        <dbReference type="PROSITE" id="PS50123"/>
    </source>
</evidence>
<evidence type="ECO:0000256" key="3">
    <source>
        <dbReference type="ARBA" id="ARBA00022603"/>
    </source>
</evidence>
<dbReference type="Gene3D" id="3.40.50.150">
    <property type="entry name" value="Vaccinia Virus protein VP39"/>
    <property type="match status" value="1"/>
</dbReference>
<evidence type="ECO:0000256" key="2">
    <source>
        <dbReference type="ARBA" id="ARBA00012534"/>
    </source>
</evidence>
<organism evidence="7 8">
    <name type="scientific">Candidatus Ruthenibacterium merdavium</name>
    <dbReference type="NCBI Taxonomy" id="2838752"/>
    <lineage>
        <taxon>Bacteria</taxon>
        <taxon>Bacillati</taxon>
        <taxon>Bacillota</taxon>
        <taxon>Clostridia</taxon>
        <taxon>Eubacteriales</taxon>
        <taxon>Oscillospiraceae</taxon>
        <taxon>Ruthenibacterium</taxon>
    </lineage>
</organism>
<dbReference type="PIRSF" id="PIRSF000410">
    <property type="entry name" value="CheR"/>
    <property type="match status" value="1"/>
</dbReference>
<feature type="domain" description="CheR-type methyltransferase" evidence="6">
    <location>
        <begin position="6"/>
        <end position="279"/>
    </location>
</feature>
<dbReference type="EMBL" id="DWWA01000037">
    <property type="protein sequence ID" value="HJC72677.1"/>
    <property type="molecule type" value="Genomic_DNA"/>
</dbReference>
<keyword evidence="5" id="KW-0949">S-adenosyl-L-methionine</keyword>
<dbReference type="PROSITE" id="PS50123">
    <property type="entry name" value="CHER"/>
    <property type="match status" value="1"/>
</dbReference>
<evidence type="ECO:0000256" key="1">
    <source>
        <dbReference type="ARBA" id="ARBA00001541"/>
    </source>
</evidence>
<evidence type="ECO:0000256" key="4">
    <source>
        <dbReference type="ARBA" id="ARBA00022679"/>
    </source>
</evidence>
<dbReference type="SUPFAM" id="SSF53335">
    <property type="entry name" value="S-adenosyl-L-methionine-dependent methyltransferases"/>
    <property type="match status" value="1"/>
</dbReference>
<proteinExistence type="predicted"/>
<dbReference type="Pfam" id="PF03705">
    <property type="entry name" value="CheR_N"/>
    <property type="match status" value="1"/>
</dbReference>
<accession>A0A9D2Q750</accession>
<dbReference type="InterPro" id="IPR022641">
    <property type="entry name" value="CheR_N"/>
</dbReference>
<comment type="catalytic activity">
    <reaction evidence="1">
        <text>L-glutamyl-[protein] + S-adenosyl-L-methionine = [protein]-L-glutamate 5-O-methyl ester + S-adenosyl-L-homocysteine</text>
        <dbReference type="Rhea" id="RHEA:24452"/>
        <dbReference type="Rhea" id="RHEA-COMP:10208"/>
        <dbReference type="Rhea" id="RHEA-COMP:10311"/>
        <dbReference type="ChEBI" id="CHEBI:29973"/>
        <dbReference type="ChEBI" id="CHEBI:57856"/>
        <dbReference type="ChEBI" id="CHEBI:59789"/>
        <dbReference type="ChEBI" id="CHEBI:82795"/>
        <dbReference type="EC" id="2.1.1.80"/>
    </reaction>
</comment>
<evidence type="ECO:0000313" key="7">
    <source>
        <dbReference type="EMBL" id="HJC72677.1"/>
    </source>
</evidence>
<sequence>MPIVTDTQGLIKLTDKEFNDLVAFVYKKYGIDLSRKRQLIEGRLSHTIRAKGMSNFSQYMERLFRDSSGEEMHQFLNKITTNHSYFARENEHFEFLMKVALPQLEKTRRGDLRIWSAGCSAGQEAYNIAMVMDQYFGPRKPQWDTTILATDISTNVLTKAREGIYPAESVKGLPAAWKTKYMRQLPNGDYQVCDKIRKEVVFRIFNLMDPFVYKKPFDIIFCRNVMIYFDAETTNRTVEKFYNATAPGGYLFIGHSESVDRANSKYTYLMPAIYQKQPNKGGLLK</sequence>
<evidence type="ECO:0000313" key="8">
    <source>
        <dbReference type="Proteomes" id="UP000823918"/>
    </source>
</evidence>
<dbReference type="GO" id="GO:0008983">
    <property type="term" value="F:protein-glutamate O-methyltransferase activity"/>
    <property type="evidence" value="ECO:0007669"/>
    <property type="project" value="UniProtKB-EC"/>
</dbReference>
<dbReference type="InterPro" id="IPR000780">
    <property type="entry name" value="CheR_MeTrfase"/>
</dbReference>
<dbReference type="AlphaFoldDB" id="A0A9D2Q750"/>
<dbReference type="InterPro" id="IPR029063">
    <property type="entry name" value="SAM-dependent_MTases_sf"/>
</dbReference>
<dbReference type="InterPro" id="IPR026024">
    <property type="entry name" value="Chemotaxis_MeTrfase_CheR"/>
</dbReference>
<dbReference type="GO" id="GO:0032259">
    <property type="term" value="P:methylation"/>
    <property type="evidence" value="ECO:0007669"/>
    <property type="project" value="UniProtKB-KW"/>
</dbReference>
<dbReference type="Proteomes" id="UP000823918">
    <property type="component" value="Unassembled WGS sequence"/>
</dbReference>
<name>A0A9D2Q750_9FIRM</name>
<dbReference type="InterPro" id="IPR050903">
    <property type="entry name" value="Bact_Chemotaxis_MeTrfase"/>
</dbReference>
<dbReference type="PANTHER" id="PTHR24422">
    <property type="entry name" value="CHEMOTAXIS PROTEIN METHYLTRANSFERASE"/>
    <property type="match status" value="1"/>
</dbReference>
<reference evidence="7" key="1">
    <citation type="journal article" date="2021" name="PeerJ">
        <title>Extensive microbial diversity within the chicken gut microbiome revealed by metagenomics and culture.</title>
        <authorList>
            <person name="Gilroy R."/>
            <person name="Ravi A."/>
            <person name="Getino M."/>
            <person name="Pursley I."/>
            <person name="Horton D.L."/>
            <person name="Alikhan N.F."/>
            <person name="Baker D."/>
            <person name="Gharbi K."/>
            <person name="Hall N."/>
            <person name="Watson M."/>
            <person name="Adriaenssens E.M."/>
            <person name="Foster-Nyarko E."/>
            <person name="Jarju S."/>
            <person name="Secka A."/>
            <person name="Antonio M."/>
            <person name="Oren A."/>
            <person name="Chaudhuri R.R."/>
            <person name="La Ragione R."/>
            <person name="Hildebrand F."/>
            <person name="Pallen M.J."/>
        </authorList>
    </citation>
    <scope>NUCLEOTIDE SEQUENCE</scope>
    <source>
        <strain evidence="7">5933</strain>
    </source>
</reference>
<dbReference type="Gene3D" id="1.10.155.10">
    <property type="entry name" value="Chemotaxis receptor methyltransferase CheR, N-terminal domain"/>
    <property type="match status" value="1"/>
</dbReference>
<dbReference type="Pfam" id="PF01739">
    <property type="entry name" value="CheR"/>
    <property type="match status" value="1"/>
</dbReference>